<name>A0A8K0VC97_9RHOB</name>
<dbReference type="RefSeq" id="WP_202690411.1">
    <property type="nucleotide sequence ID" value="NZ_JAESVN010000031.1"/>
</dbReference>
<evidence type="ECO:0000313" key="1">
    <source>
        <dbReference type="EMBL" id="MBL4919432.1"/>
    </source>
</evidence>
<accession>A0A8K0VC97</accession>
<dbReference type="Proteomes" id="UP000648908">
    <property type="component" value="Unassembled WGS sequence"/>
</dbReference>
<sequence length="212" mass="23015">MEATDAIRFDFRQMESHDADDRIGSLGFSAPTLLPTLEGTIAAIDLKPGDLIVGADGDLLRVVETRLTQSSARQVSLLCSETGERIVVGASQMVQCRHFLTAALFGVYRPIMLAADIASCHGHDPDILDVPLVLPVFETPGLVNVRGYLFLCPGLSNDASRIDEERAESGLNTDMHRRPQFDASEANSHEFCPLLTPLQVRQLSEAGVLRGS</sequence>
<protein>
    <recommendedName>
        <fullName evidence="3">Hint domain-containing protein</fullName>
    </recommendedName>
</protein>
<comment type="caution">
    <text evidence="1">The sequence shown here is derived from an EMBL/GenBank/DDBJ whole genome shotgun (WGS) entry which is preliminary data.</text>
</comment>
<evidence type="ECO:0000313" key="2">
    <source>
        <dbReference type="Proteomes" id="UP000648908"/>
    </source>
</evidence>
<dbReference type="AlphaFoldDB" id="A0A8K0VC97"/>
<evidence type="ECO:0008006" key="3">
    <source>
        <dbReference type="Google" id="ProtNLM"/>
    </source>
</evidence>
<dbReference type="EMBL" id="JAESVN010000031">
    <property type="protein sequence ID" value="MBL4919432.1"/>
    <property type="molecule type" value="Genomic_DNA"/>
</dbReference>
<gene>
    <name evidence="1" type="ORF">JL811_19720</name>
</gene>
<keyword evidence="2" id="KW-1185">Reference proteome</keyword>
<organism evidence="1 2">
    <name type="scientific">Szabonella alba</name>
    <dbReference type="NCBI Taxonomy" id="2804194"/>
    <lineage>
        <taxon>Bacteria</taxon>
        <taxon>Pseudomonadati</taxon>
        <taxon>Pseudomonadota</taxon>
        <taxon>Alphaproteobacteria</taxon>
        <taxon>Rhodobacterales</taxon>
        <taxon>Paracoccaceae</taxon>
        <taxon>Szabonella</taxon>
    </lineage>
</organism>
<reference evidence="1" key="1">
    <citation type="submission" date="2021-01" db="EMBL/GenBank/DDBJ databases">
        <title>Tabrizicola alba sp. nov. a motile alkaliphilic bacterium isolated from a soda lake.</title>
        <authorList>
            <person name="Szuroczki S."/>
            <person name="Abbaszade G."/>
            <person name="Schumann P."/>
            <person name="Toth E."/>
        </authorList>
    </citation>
    <scope>NUCLEOTIDE SEQUENCE</scope>
    <source>
        <strain evidence="1">DMG-N-6</strain>
    </source>
</reference>
<proteinExistence type="predicted"/>